<proteinExistence type="predicted"/>
<keyword evidence="3" id="KW-1185">Reference proteome</keyword>
<feature type="region of interest" description="Disordered" evidence="1">
    <location>
        <begin position="1"/>
        <end position="27"/>
    </location>
</feature>
<dbReference type="EMBL" id="CP001802">
    <property type="protein sequence ID" value="ACY20895.1"/>
    <property type="molecule type" value="Genomic_DNA"/>
</dbReference>
<dbReference type="Proteomes" id="UP000001219">
    <property type="component" value="Chromosome"/>
</dbReference>
<gene>
    <name evidence="2" type="ordered locus">Gbro_1625</name>
</gene>
<dbReference type="HOGENOM" id="CLU_1080784_0_0_11"/>
<name>D0L7N2_GORB4</name>
<dbReference type="AlphaFoldDB" id="D0L7N2"/>
<reference evidence="3" key="1">
    <citation type="submission" date="2009-10" db="EMBL/GenBank/DDBJ databases">
        <title>The complete chromosome of Gordonia bronchialis DSM 43247.</title>
        <authorList>
            <consortium name="US DOE Joint Genome Institute (JGI-PGF)"/>
            <person name="Lucas S."/>
            <person name="Copeland A."/>
            <person name="Lapidus A."/>
            <person name="Glavina del Rio T."/>
            <person name="Dalin E."/>
            <person name="Tice H."/>
            <person name="Bruce D."/>
            <person name="Goodwin L."/>
            <person name="Pitluck S."/>
            <person name="Kyrpides N."/>
            <person name="Mavromatis K."/>
            <person name="Ivanova N."/>
            <person name="Ovchinnikova G."/>
            <person name="Saunders E."/>
            <person name="Brettin T."/>
            <person name="Detter J.C."/>
            <person name="Han C."/>
            <person name="Larimer F."/>
            <person name="Land M."/>
            <person name="Hauser L."/>
            <person name="Markowitz V."/>
            <person name="Cheng J.-F."/>
            <person name="Hugenholtz P."/>
            <person name="Woyke T."/>
            <person name="Wu D."/>
            <person name="Jando M."/>
            <person name="Schneider S."/>
            <person name="Goeker M."/>
            <person name="Klenk H.-P."/>
            <person name="Eisen J.A."/>
        </authorList>
    </citation>
    <scope>NUCLEOTIDE SEQUENCE [LARGE SCALE GENOMIC DNA]</scope>
    <source>
        <strain evidence="3">ATCC 25592 / DSM 43247 / BCRC 13721 / JCM 3198 / KCTC 3076 / NBRC 16047 / NCTC 10667</strain>
    </source>
</reference>
<evidence type="ECO:0000313" key="2">
    <source>
        <dbReference type="EMBL" id="ACY20895.1"/>
    </source>
</evidence>
<sequence>MGEAPDRAYGHRMGGTRGRRHPSSEPAWRPGNIARIRQGLVAGATAILRQFDDLHDELDAEIEVLTESGDEHERGRCRTAQIGLARARDYMEIATDTLIRETPLWVPDRAIEVARHSASTDGGAAGLDSLEVCGWMLFENTSATYRREPSPVESDPPPVPVDGVLWWSTRALDVPLDPDMLVFHILSRDSRIRQQQPKKWRKAPIVEAAAFPVTVGHGAPAGGVEVVSLIAGIGAALETGALSSLRQPPQGGVRWSV</sequence>
<accession>D0L7N2</accession>
<protein>
    <submittedName>
        <fullName evidence="2">Uncharacterized protein</fullName>
    </submittedName>
</protein>
<dbReference type="STRING" id="526226.Gbro_1625"/>
<dbReference type="KEGG" id="gbr:Gbro_1625"/>
<reference evidence="2 3" key="2">
    <citation type="journal article" date="2010" name="Stand. Genomic Sci.">
        <title>Complete genome sequence of Gordonia bronchialis type strain (3410).</title>
        <authorList>
            <person name="Ivanova N."/>
            <person name="Sikorski J."/>
            <person name="Jando M."/>
            <person name="Lapidus A."/>
            <person name="Nolan M."/>
            <person name="Lucas S."/>
            <person name="Del Rio T.G."/>
            <person name="Tice H."/>
            <person name="Copeland A."/>
            <person name="Cheng J.F."/>
            <person name="Chen F."/>
            <person name="Bruce D."/>
            <person name="Goodwin L."/>
            <person name="Pitluck S."/>
            <person name="Mavromatis K."/>
            <person name="Ovchinnikova G."/>
            <person name="Pati A."/>
            <person name="Chen A."/>
            <person name="Palaniappan K."/>
            <person name="Land M."/>
            <person name="Hauser L."/>
            <person name="Chang Y.J."/>
            <person name="Jeffries C.D."/>
            <person name="Chain P."/>
            <person name="Saunders E."/>
            <person name="Han C."/>
            <person name="Detter J.C."/>
            <person name="Brettin T."/>
            <person name="Rohde M."/>
            <person name="Goker M."/>
            <person name="Bristow J."/>
            <person name="Eisen J.A."/>
            <person name="Markowitz V."/>
            <person name="Hugenholtz P."/>
            <person name="Klenk H.P."/>
            <person name="Kyrpides N.C."/>
        </authorList>
    </citation>
    <scope>NUCLEOTIDE SEQUENCE [LARGE SCALE GENOMIC DNA]</scope>
    <source>
        <strain evidence="3">ATCC 25592 / DSM 43247 / BCRC 13721 / JCM 3198 / KCTC 3076 / NBRC 16047 / NCTC 10667</strain>
    </source>
</reference>
<evidence type="ECO:0000256" key="1">
    <source>
        <dbReference type="SAM" id="MobiDB-lite"/>
    </source>
</evidence>
<evidence type="ECO:0000313" key="3">
    <source>
        <dbReference type="Proteomes" id="UP000001219"/>
    </source>
</evidence>
<organism evidence="2 3">
    <name type="scientific">Gordonia bronchialis (strain ATCC 25592 / DSM 43247 / BCRC 13721 / JCM 3198 / KCTC 3076 / NBRC 16047 / NCTC 10667)</name>
    <name type="common">Rhodococcus bronchialis</name>
    <dbReference type="NCBI Taxonomy" id="526226"/>
    <lineage>
        <taxon>Bacteria</taxon>
        <taxon>Bacillati</taxon>
        <taxon>Actinomycetota</taxon>
        <taxon>Actinomycetes</taxon>
        <taxon>Mycobacteriales</taxon>
        <taxon>Gordoniaceae</taxon>
        <taxon>Gordonia</taxon>
    </lineage>
</organism>